<feature type="compositionally biased region" description="Basic and acidic residues" evidence="1">
    <location>
        <begin position="170"/>
        <end position="184"/>
    </location>
</feature>
<gene>
    <name evidence="2" type="ORF">PV04_10478</name>
</gene>
<feature type="compositionally biased region" description="Basic and acidic residues" evidence="1">
    <location>
        <begin position="116"/>
        <end position="126"/>
    </location>
</feature>
<evidence type="ECO:0000256" key="1">
    <source>
        <dbReference type="SAM" id="MobiDB-lite"/>
    </source>
</evidence>
<organism evidence="2 3">
    <name type="scientific">Phialophora macrospora</name>
    <dbReference type="NCBI Taxonomy" id="1851006"/>
    <lineage>
        <taxon>Eukaryota</taxon>
        <taxon>Fungi</taxon>
        <taxon>Dikarya</taxon>
        <taxon>Ascomycota</taxon>
        <taxon>Pezizomycotina</taxon>
        <taxon>Eurotiomycetes</taxon>
        <taxon>Chaetothyriomycetidae</taxon>
        <taxon>Chaetothyriales</taxon>
        <taxon>Herpotrichiellaceae</taxon>
        <taxon>Phialophora</taxon>
    </lineage>
</organism>
<name>A0A0D2FQK7_9EURO</name>
<evidence type="ECO:0000313" key="2">
    <source>
        <dbReference type="EMBL" id="KIW62294.1"/>
    </source>
</evidence>
<evidence type="ECO:0000313" key="3">
    <source>
        <dbReference type="Proteomes" id="UP000054266"/>
    </source>
</evidence>
<keyword evidence="3" id="KW-1185">Reference proteome</keyword>
<accession>A0A0D2FQK7</accession>
<feature type="region of interest" description="Disordered" evidence="1">
    <location>
        <begin position="84"/>
        <end position="184"/>
    </location>
</feature>
<reference evidence="2 3" key="1">
    <citation type="submission" date="2015-01" db="EMBL/GenBank/DDBJ databases">
        <title>The Genome Sequence of Capronia semiimmersa CBS27337.</title>
        <authorList>
            <consortium name="The Broad Institute Genomics Platform"/>
            <person name="Cuomo C."/>
            <person name="de Hoog S."/>
            <person name="Gorbushina A."/>
            <person name="Stielow B."/>
            <person name="Teixiera M."/>
            <person name="Abouelleil A."/>
            <person name="Chapman S.B."/>
            <person name="Priest M."/>
            <person name="Young S.K."/>
            <person name="Wortman J."/>
            <person name="Nusbaum C."/>
            <person name="Birren B."/>
        </authorList>
    </citation>
    <scope>NUCLEOTIDE SEQUENCE [LARGE SCALE GENOMIC DNA]</scope>
    <source>
        <strain evidence="2 3">CBS 27337</strain>
    </source>
</reference>
<protein>
    <submittedName>
        <fullName evidence="2">Uncharacterized protein</fullName>
    </submittedName>
</protein>
<dbReference type="AlphaFoldDB" id="A0A0D2FQK7"/>
<dbReference type="EMBL" id="KN846963">
    <property type="protein sequence ID" value="KIW62294.1"/>
    <property type="molecule type" value="Genomic_DNA"/>
</dbReference>
<dbReference type="HOGENOM" id="CLU_126095_0_0_1"/>
<proteinExistence type="predicted"/>
<dbReference type="Proteomes" id="UP000054266">
    <property type="component" value="Unassembled WGS sequence"/>
</dbReference>
<sequence length="184" mass="19839">MNRINFAGCSNDYVTHKVSHLFSLKLEKPSGQQESSICHKLPSTLIMYSRAISASQTPLTYNAIARHRLPGVSVLGRVSQRNFSSTAFKPSGGGKSPPSSATGNIVVDQTKINNDPNKEKKEEHVKAGNKASSAEGRDHPAKQPDPQKPPERSTGFETEGPDGNSGEGEDSGHVHKQEKPPLTE</sequence>